<feature type="coiled-coil region" evidence="1">
    <location>
        <begin position="31"/>
        <end position="76"/>
    </location>
</feature>
<evidence type="ECO:0000313" key="3">
    <source>
        <dbReference type="EMBL" id="KAI1232974.1"/>
    </source>
</evidence>
<evidence type="ECO:0000313" key="2">
    <source>
        <dbReference type="EMBL" id="KAG0132329.1"/>
    </source>
</evidence>
<protein>
    <submittedName>
        <fullName evidence="2">Coiled-coil domain-containing protein 42A</fullName>
    </submittedName>
</protein>
<dbReference type="InterPro" id="IPR051147">
    <property type="entry name" value="CFAP_domain-containing"/>
</dbReference>
<gene>
    <name evidence="3" type="ORF">IHE44_0006162</name>
    <name evidence="2" type="ORF">IHE44_013206</name>
</gene>
<dbReference type="AlphaFoldDB" id="A0A835P208"/>
<organism evidence="2">
    <name type="scientific">Lamprotornis superbus</name>
    <dbReference type="NCBI Taxonomy" id="245042"/>
    <lineage>
        <taxon>Eukaryota</taxon>
        <taxon>Metazoa</taxon>
        <taxon>Chordata</taxon>
        <taxon>Craniata</taxon>
        <taxon>Vertebrata</taxon>
        <taxon>Euteleostomi</taxon>
        <taxon>Archelosauria</taxon>
        <taxon>Archosauria</taxon>
        <taxon>Dinosauria</taxon>
        <taxon>Saurischia</taxon>
        <taxon>Theropoda</taxon>
        <taxon>Coelurosauria</taxon>
        <taxon>Aves</taxon>
        <taxon>Neognathae</taxon>
        <taxon>Neoaves</taxon>
        <taxon>Telluraves</taxon>
        <taxon>Australaves</taxon>
        <taxon>Passeriformes</taxon>
        <taxon>Sturnidae</taxon>
        <taxon>Lamprotornis</taxon>
    </lineage>
</organism>
<dbReference type="Proteomes" id="UP000618051">
    <property type="component" value="Unassembled WGS sequence"/>
</dbReference>
<dbReference type="PANTHER" id="PTHR21683">
    <property type="entry name" value="COILED-COIL DOMAIN-CONTAINING PROTEIN 42 LIKE-2-LIKE-RELATED"/>
    <property type="match status" value="1"/>
</dbReference>
<keyword evidence="4" id="KW-1185">Reference proteome</keyword>
<reference evidence="3 4" key="2">
    <citation type="journal article" date="2021" name="J. Hered.">
        <title>Feather Gene Expression Elucidates the Developmental Basis of Plumage Iridescence in African Starlings.</title>
        <authorList>
            <person name="Rubenstein D.R."/>
            <person name="Corvelo A."/>
            <person name="MacManes M.D."/>
            <person name="Maia R."/>
            <person name="Narzisi G."/>
            <person name="Rousaki A."/>
            <person name="Vandenabeele P."/>
            <person name="Shawkey M.D."/>
            <person name="Solomon J."/>
        </authorList>
    </citation>
    <scope>NUCLEOTIDE SEQUENCE [LARGE SCALE GENOMIC DNA]</scope>
    <source>
        <strain evidence="3">SS15</strain>
    </source>
</reference>
<evidence type="ECO:0000313" key="4">
    <source>
        <dbReference type="Proteomes" id="UP000618051"/>
    </source>
</evidence>
<feature type="non-terminal residue" evidence="2">
    <location>
        <position position="1"/>
    </location>
</feature>
<dbReference type="PANTHER" id="PTHR21683:SF9">
    <property type="entry name" value="CILIA- AND FLAGELLA-ASSOCIATED PROTEIN 73"/>
    <property type="match status" value="1"/>
</dbReference>
<accession>A0A835P208</accession>
<name>A0A835P208_9PASS</name>
<reference evidence="3" key="3">
    <citation type="submission" date="2022-01" db="EMBL/GenBank/DDBJ databases">
        <authorList>
            <person name="Rubenstein D.R."/>
        </authorList>
    </citation>
    <scope>NUCLEOTIDE SEQUENCE</scope>
    <source>
        <strain evidence="3">SS15</strain>
        <tissue evidence="3">Liver</tissue>
    </source>
</reference>
<keyword evidence="1" id="KW-0175">Coiled coil</keyword>
<dbReference type="EMBL" id="JADDUC010000008">
    <property type="protein sequence ID" value="KAG0132329.1"/>
    <property type="molecule type" value="Genomic_DNA"/>
</dbReference>
<evidence type="ECO:0000256" key="1">
    <source>
        <dbReference type="SAM" id="Coils"/>
    </source>
</evidence>
<comment type="caution">
    <text evidence="2">The sequence shown here is derived from an EMBL/GenBank/DDBJ whole genome shotgun (WGS) entry which is preliminary data.</text>
</comment>
<dbReference type="OrthoDB" id="10264298at2759"/>
<proteinExistence type="predicted"/>
<dbReference type="EMBL" id="JADDUC020000020">
    <property type="protein sequence ID" value="KAI1232974.1"/>
    <property type="molecule type" value="Genomic_DNA"/>
</dbReference>
<sequence length="147" mass="16049">PPPPAQFQDVPAMLEHLGVLAGVRAALAREAEAGQELLAQGRAQLERYQQESSTQLLGTRDELAQLHTRLEAARQDVLQWESCWTHIQSTAIQKDLLLGQIKLAVLNLFQQTTAQLRIPTDRAQEDTKAQLDMAPISTGAALHAGPG</sequence>
<reference evidence="2" key="1">
    <citation type="submission" date="2020-10" db="EMBL/GenBank/DDBJ databases">
        <title>Feather gene expression reveals the developmental basis of iridescence in African starlings.</title>
        <authorList>
            <person name="Rubenstein D.R."/>
        </authorList>
    </citation>
    <scope>NUCLEOTIDE SEQUENCE</scope>
    <source>
        <strain evidence="2">SS15</strain>
        <tissue evidence="2">Liver</tissue>
    </source>
</reference>